<keyword evidence="1" id="KW-0175">Coiled coil</keyword>
<feature type="coiled-coil region" evidence="1">
    <location>
        <begin position="1471"/>
        <end position="1537"/>
    </location>
</feature>
<feature type="coiled-coil region" evidence="1">
    <location>
        <begin position="1392"/>
        <end position="1419"/>
    </location>
</feature>
<gene>
    <name evidence="3" type="ORF">Poli38472_008107</name>
</gene>
<feature type="region of interest" description="Disordered" evidence="2">
    <location>
        <begin position="1561"/>
        <end position="1582"/>
    </location>
</feature>
<proteinExistence type="predicted"/>
<feature type="compositionally biased region" description="Polar residues" evidence="2">
    <location>
        <begin position="281"/>
        <end position="316"/>
    </location>
</feature>
<evidence type="ECO:0000313" key="3">
    <source>
        <dbReference type="EMBL" id="TMW65465.1"/>
    </source>
</evidence>
<dbReference type="Proteomes" id="UP000794436">
    <property type="component" value="Unassembled WGS sequence"/>
</dbReference>
<feature type="region of interest" description="Disordered" evidence="2">
    <location>
        <begin position="182"/>
        <end position="218"/>
    </location>
</feature>
<feature type="coiled-coil region" evidence="1">
    <location>
        <begin position="651"/>
        <end position="755"/>
    </location>
</feature>
<protein>
    <submittedName>
        <fullName evidence="3">Uncharacterized protein</fullName>
    </submittedName>
</protein>
<feature type="region of interest" description="Disordered" evidence="2">
    <location>
        <begin position="1"/>
        <end position="21"/>
    </location>
</feature>
<evidence type="ECO:0000256" key="1">
    <source>
        <dbReference type="SAM" id="Coils"/>
    </source>
</evidence>
<organism evidence="3 4">
    <name type="scientific">Pythium oligandrum</name>
    <name type="common">Mycoparasitic fungus</name>
    <dbReference type="NCBI Taxonomy" id="41045"/>
    <lineage>
        <taxon>Eukaryota</taxon>
        <taxon>Sar</taxon>
        <taxon>Stramenopiles</taxon>
        <taxon>Oomycota</taxon>
        <taxon>Peronosporomycetes</taxon>
        <taxon>Pythiales</taxon>
        <taxon>Pythiaceae</taxon>
        <taxon>Pythium</taxon>
    </lineage>
</organism>
<name>A0A8K1CMS8_PYTOL</name>
<feature type="coiled-coil region" evidence="1">
    <location>
        <begin position="810"/>
        <end position="862"/>
    </location>
</feature>
<comment type="caution">
    <text evidence="3">The sequence shown here is derived from an EMBL/GenBank/DDBJ whole genome shotgun (WGS) entry which is preliminary data.</text>
</comment>
<feature type="coiled-coil region" evidence="1">
    <location>
        <begin position="1646"/>
        <end position="1749"/>
    </location>
</feature>
<feature type="coiled-coil region" evidence="1">
    <location>
        <begin position="956"/>
        <end position="1064"/>
    </location>
</feature>
<dbReference type="EMBL" id="SPLM01000037">
    <property type="protein sequence ID" value="TMW65465.1"/>
    <property type="molecule type" value="Genomic_DNA"/>
</dbReference>
<feature type="region of interest" description="Disordered" evidence="2">
    <location>
        <begin position="237"/>
        <end position="320"/>
    </location>
</feature>
<accession>A0A8K1CMS8</accession>
<reference evidence="3" key="1">
    <citation type="submission" date="2019-03" db="EMBL/GenBank/DDBJ databases">
        <title>Long read genome sequence of the mycoparasitic Pythium oligandrum ATCC 38472 isolated from sugarbeet rhizosphere.</title>
        <authorList>
            <person name="Gaulin E."/>
        </authorList>
    </citation>
    <scope>NUCLEOTIDE SEQUENCE</scope>
    <source>
        <strain evidence="3">ATCC 38472_TT</strain>
    </source>
</reference>
<dbReference type="OrthoDB" id="77418at2759"/>
<evidence type="ECO:0000256" key="2">
    <source>
        <dbReference type="SAM" id="MobiDB-lite"/>
    </source>
</evidence>
<feature type="coiled-coil region" evidence="1">
    <location>
        <begin position="1328"/>
        <end position="1355"/>
    </location>
</feature>
<feature type="coiled-coil region" evidence="1">
    <location>
        <begin position="325"/>
        <end position="431"/>
    </location>
</feature>
<keyword evidence="4" id="KW-1185">Reference proteome</keyword>
<evidence type="ECO:0000313" key="4">
    <source>
        <dbReference type="Proteomes" id="UP000794436"/>
    </source>
</evidence>
<sequence length="1786" mass="204919">MTSRPRKTAALGAGNEGTTRSSSLPQLLVALPASEAAGTVKCRGEFCRIAPAALPGLYGSIESEETEENTWVTPRQRLTPDGNAVLSDTGQRFKIGNNNILLARAEMEFLRGKMTTGDDETTVALIWQEADNVHRMELGRSNPTLFYKQVSVCANCHRIYSDLARCRENGFQTKNGSAEVLQAVPHGEKMVKKSKSTRQNSASRLTRPKETSPEQVTHSDYYDQLFLAELAKHSESNLDEAASGGSNNNSARTEEDPIKAPLKSEVQSPEALPMLDASVKSVVTTSGMKKTRGSSSQNAVSLSTESNQRSGGTTASPKIDHEQSVIRLSEQLRQARSQVQAMEVQRQQLEQRLLHSQNHAAAALQEKDDQYRKQILELELQAVSAQKNSKTVLQTGAAGSADEIARLIEEVDSLNLQLDQSNSEKDRLRKDLVLVHQAELKRVHERYLSEMEVLRLSEHTAKEQGELAQAQLMQTQNEAHVAVVQAKSARTTLDDLLKNKIPSMEEKNFRLERQVADLKAIQAKGFGSATSSASQDYASMEKNLNNKVDYLKAQLASEMKCKEELGSHLAQITSSMEAIKKEKKSALADQEEAHKRHIERIEAKFAQDQEALQTQHALLQGKVATLQANITDLVQELVMWKAKESNSKLTMEKMAEENVRLTRQIVDLESQVEALQEERKRDGGNLSVKNASDETNRMQMEALLRRLDNERQYLKNQLDSEVMTKELAQQQVVQLEDELRELKAAMEETTRLAEQRINSLATARSQHERQLADEKTALEESKLMLTRQLKDIQVKFMQAREQSLLEKDELEKSRFELNDMKSQLIQAKEDAAKEKEYAKAASDRMSKALATIKSTLKSMEEEKNLRIQHLEAENVMYLQKLATTQGDMLVLEEKWSSEKQHLKRNHAVTQLAMILKTKWSIDLVKKEVSAFWSLKSNASMCALRVSLVCRHRDEIIQLEERMSQEYMNKCDELTQTLHSDRFDALREMKEAHDKDRDELQQYFEQEKSQLEEDLQEMRSRQLKEMEEHYEATIRTIEEKSSTALVSLQQRCDQLEKERDEISFAFKETKMRCEEIGTIVEKQRESSEQGRRKVESAWEEEKAVMLTAFEDRVRELEAKAEANTRRAEKLHDDEVKRVMECAKRQEEQALERLRGEMSVEKSVREKKLIEDHRRQVEAIHAEHQAAMEEERSALNQRWQRELDEQCDLHERKLKEALSRVEAKAQGHLESLQKDMNDRKATALVQCTAKWQKAMEELQARFEVDKKVAYDTGVQDRENEWQQAAQQIKMKQKEEIDSIQSEALRAIQAAEERHKMLLQARVTQLREEFETRHKQEMEKAQDEIRANEQAKAGATKQTALDALAEAHRIQLREEVERVRTEYRDDYEVDVQKLHETFVAEKKELEDMYKQAQETEIRVLEETWVRKLEGVQTEKDSELQRALARLRDELELEVEAKTTALHEEFAVELDGKLKGQETQLLNDQEEAINQVQEDSERLIEQVEAAMTELKKQKDALESELTRLRGALEEAEDAHFDVEEKLKRQHKHMVFHIMNLIMQASRRLQSEKEAHKRSQLEAQDKHDHLENELRREKTQWTKDLTHIQDTWTTMLSRHQEMLQTLTNYKRDELVAHRSASAVLSNEISIVAKQMDEVMEMKTTLAKEMEKLQAEAQGVEAALRQVMTQGSSSALSTGSDGLNMAVVAKKRRLNEEFEALLEQIESKKAEDRNLDKTVASLRQRREEKEGELKVMERKLVEILVGQQKQMLTLLNGLREVPLPSCLPPLNPVVVR</sequence>
<feature type="coiled-coil region" evidence="1">
    <location>
        <begin position="1105"/>
        <end position="1218"/>
    </location>
</feature>